<evidence type="ECO:0000256" key="4">
    <source>
        <dbReference type="ARBA" id="ARBA00023136"/>
    </source>
</evidence>
<proteinExistence type="predicted"/>
<evidence type="ECO:0000259" key="6">
    <source>
        <dbReference type="Pfam" id="PF04116"/>
    </source>
</evidence>
<keyword evidence="7" id="KW-0560">Oxidoreductase</keyword>
<dbReference type="GO" id="GO:0008610">
    <property type="term" value="P:lipid biosynthetic process"/>
    <property type="evidence" value="ECO:0007669"/>
    <property type="project" value="InterPro"/>
</dbReference>
<dbReference type="HOGENOM" id="CLU_047036_6_1_12"/>
<dbReference type="OrthoDB" id="9770329at2"/>
<comment type="subcellular location">
    <subcellularLocation>
        <location evidence="1">Membrane</location>
    </subcellularLocation>
</comment>
<keyword evidence="2 5" id="KW-0812">Transmembrane</keyword>
<protein>
    <submittedName>
        <fullName evidence="7">C-5 sterol desaturase</fullName>
        <ecNumber evidence="7">1.3.3.-</ecNumber>
    </submittedName>
</protein>
<feature type="transmembrane region" description="Helical" evidence="5">
    <location>
        <begin position="97"/>
        <end position="116"/>
    </location>
</feature>
<dbReference type="EC" id="1.3.3.-" evidence="7"/>
<reference evidence="7 8" key="1">
    <citation type="submission" date="2012-06" db="EMBL/GenBank/DDBJ databases">
        <title>The complete chromosome of genome of Turneriella parva DSM 21527.</title>
        <authorList>
            <consortium name="US DOE Joint Genome Institute (JGI-PGF)"/>
            <person name="Lucas S."/>
            <person name="Han J."/>
            <person name="Lapidus A."/>
            <person name="Bruce D."/>
            <person name="Goodwin L."/>
            <person name="Pitluck S."/>
            <person name="Peters L."/>
            <person name="Kyrpides N."/>
            <person name="Mavromatis K."/>
            <person name="Ivanova N."/>
            <person name="Mikhailova N."/>
            <person name="Chertkov O."/>
            <person name="Detter J.C."/>
            <person name="Tapia R."/>
            <person name="Han C."/>
            <person name="Land M."/>
            <person name="Hauser L."/>
            <person name="Markowitz V."/>
            <person name="Cheng J.-F."/>
            <person name="Hugenholtz P."/>
            <person name="Woyke T."/>
            <person name="Wu D."/>
            <person name="Gronow S."/>
            <person name="Wellnitz S."/>
            <person name="Brambilla E."/>
            <person name="Klenk H.-P."/>
            <person name="Eisen J.A."/>
        </authorList>
    </citation>
    <scope>NUCLEOTIDE SEQUENCE [LARGE SCALE GENOMIC DNA]</scope>
    <source>
        <strain evidence="8">ATCC BAA-1111 / DSM 21527 / NCTC 11395 / H</strain>
    </source>
</reference>
<evidence type="ECO:0000256" key="5">
    <source>
        <dbReference type="SAM" id="Phobius"/>
    </source>
</evidence>
<dbReference type="AlphaFoldDB" id="I4B9X5"/>
<dbReference type="Proteomes" id="UP000006048">
    <property type="component" value="Chromosome"/>
</dbReference>
<evidence type="ECO:0000256" key="1">
    <source>
        <dbReference type="ARBA" id="ARBA00004370"/>
    </source>
</evidence>
<accession>I4B9X5</accession>
<dbReference type="STRING" id="869212.Turpa_3445"/>
<evidence type="ECO:0000313" key="7">
    <source>
        <dbReference type="EMBL" id="AFM14082.1"/>
    </source>
</evidence>
<feature type="transmembrane region" description="Helical" evidence="5">
    <location>
        <begin position="169"/>
        <end position="187"/>
    </location>
</feature>
<sequence>MNENSSLTEIWLAILAIDLFRYLIPAAAIFSLVWLGRKVLQKYRIQATPWRATQHIREIAFSLSTAVIFSIIGTALFFAITGGYTKIYTDREQYGAIYYYASFFLLMVLHDTYFYWSHRLMHAKPLYKLFHKVHHYSRQPSPWAAYAFAPPEAVVQASFYLIMVFTVPFHPAILFAYLIFMIVRNIWGHMGYELFPRWFVKSRFTFWSTATTHHDLHHETFNYNYALYFTWWDHWMRTEHPEYAERFRQNAIGASK</sequence>
<feature type="transmembrane region" description="Helical" evidence="5">
    <location>
        <begin position="12"/>
        <end position="35"/>
    </location>
</feature>
<keyword evidence="3 5" id="KW-1133">Transmembrane helix</keyword>
<dbReference type="InterPro" id="IPR006694">
    <property type="entry name" value="Fatty_acid_hydroxylase"/>
</dbReference>
<dbReference type="EMBL" id="CP002959">
    <property type="protein sequence ID" value="AFM14082.1"/>
    <property type="molecule type" value="Genomic_DNA"/>
</dbReference>
<name>I4B9X5_TURPD</name>
<feature type="transmembrane region" description="Helical" evidence="5">
    <location>
        <begin position="59"/>
        <end position="85"/>
    </location>
</feature>
<organism evidence="7 8">
    <name type="scientific">Turneriella parva (strain ATCC BAA-1111 / DSM 21527 / NCTC 11395 / H)</name>
    <name type="common">Leptospira parva</name>
    <dbReference type="NCBI Taxonomy" id="869212"/>
    <lineage>
        <taxon>Bacteria</taxon>
        <taxon>Pseudomonadati</taxon>
        <taxon>Spirochaetota</taxon>
        <taxon>Spirochaetia</taxon>
        <taxon>Leptospirales</taxon>
        <taxon>Leptospiraceae</taxon>
        <taxon>Turneriella</taxon>
    </lineage>
</organism>
<feature type="domain" description="Fatty acid hydroxylase" evidence="6">
    <location>
        <begin position="103"/>
        <end position="238"/>
    </location>
</feature>
<keyword evidence="8" id="KW-1185">Reference proteome</keyword>
<dbReference type="InterPro" id="IPR050307">
    <property type="entry name" value="Sterol_Desaturase_Related"/>
</dbReference>
<dbReference type="GO" id="GO:0016020">
    <property type="term" value="C:membrane"/>
    <property type="evidence" value="ECO:0007669"/>
    <property type="project" value="UniProtKB-SubCell"/>
</dbReference>
<dbReference type="KEGG" id="tpx:Turpa_3445"/>
<dbReference type="Pfam" id="PF04116">
    <property type="entry name" value="FA_hydroxylase"/>
    <property type="match status" value="1"/>
</dbReference>
<evidence type="ECO:0000256" key="2">
    <source>
        <dbReference type="ARBA" id="ARBA00022692"/>
    </source>
</evidence>
<evidence type="ECO:0000313" key="8">
    <source>
        <dbReference type="Proteomes" id="UP000006048"/>
    </source>
</evidence>
<dbReference type="PANTHER" id="PTHR11863">
    <property type="entry name" value="STEROL DESATURASE"/>
    <property type="match status" value="1"/>
</dbReference>
<dbReference type="GO" id="GO:0016491">
    <property type="term" value="F:oxidoreductase activity"/>
    <property type="evidence" value="ECO:0007669"/>
    <property type="project" value="UniProtKB-KW"/>
</dbReference>
<keyword evidence="4 5" id="KW-0472">Membrane</keyword>
<gene>
    <name evidence="7" type="ordered locus">Turpa_3445</name>
</gene>
<evidence type="ECO:0000256" key="3">
    <source>
        <dbReference type="ARBA" id="ARBA00022989"/>
    </source>
</evidence>
<dbReference type="RefSeq" id="WP_014804573.1">
    <property type="nucleotide sequence ID" value="NC_018020.1"/>
</dbReference>
<dbReference type="GO" id="GO:0005506">
    <property type="term" value="F:iron ion binding"/>
    <property type="evidence" value="ECO:0007669"/>
    <property type="project" value="InterPro"/>
</dbReference>